<comment type="similarity">
    <text evidence="1">Belongs to the UPF0065 (bug) family.</text>
</comment>
<accession>A0ABP8HRM6</accession>
<gene>
    <name evidence="3" type="ORF">GCM10023144_46020</name>
</gene>
<dbReference type="Proteomes" id="UP001501671">
    <property type="component" value="Unassembled WGS sequence"/>
</dbReference>
<dbReference type="Gene3D" id="3.40.190.10">
    <property type="entry name" value="Periplasmic binding protein-like II"/>
    <property type="match status" value="1"/>
</dbReference>
<keyword evidence="2" id="KW-0732">Signal</keyword>
<evidence type="ECO:0000256" key="1">
    <source>
        <dbReference type="ARBA" id="ARBA00006987"/>
    </source>
</evidence>
<evidence type="ECO:0000313" key="3">
    <source>
        <dbReference type="EMBL" id="GAA4343276.1"/>
    </source>
</evidence>
<protein>
    <submittedName>
        <fullName evidence="3">Tripartite tricarboxylate transporter substrate binding protein</fullName>
    </submittedName>
</protein>
<dbReference type="SUPFAM" id="SSF53850">
    <property type="entry name" value="Periplasmic binding protein-like II"/>
    <property type="match status" value="1"/>
</dbReference>
<dbReference type="InterPro" id="IPR042100">
    <property type="entry name" value="Bug_dom1"/>
</dbReference>
<dbReference type="Gene3D" id="3.40.190.150">
    <property type="entry name" value="Bordetella uptake gene, domain 1"/>
    <property type="match status" value="1"/>
</dbReference>
<evidence type="ECO:0000256" key="2">
    <source>
        <dbReference type="SAM" id="SignalP"/>
    </source>
</evidence>
<name>A0ABP8HRM6_9BURK</name>
<dbReference type="CDD" id="cd13578">
    <property type="entry name" value="PBP2_Bug27"/>
    <property type="match status" value="1"/>
</dbReference>
<feature type="chain" id="PRO_5047516427" evidence="2">
    <location>
        <begin position="30"/>
        <end position="328"/>
    </location>
</feature>
<dbReference type="PIRSF" id="PIRSF017082">
    <property type="entry name" value="YflP"/>
    <property type="match status" value="1"/>
</dbReference>
<dbReference type="PANTHER" id="PTHR42928">
    <property type="entry name" value="TRICARBOXYLATE-BINDING PROTEIN"/>
    <property type="match status" value="1"/>
</dbReference>
<reference evidence="4" key="1">
    <citation type="journal article" date="2019" name="Int. J. Syst. Evol. Microbiol.">
        <title>The Global Catalogue of Microorganisms (GCM) 10K type strain sequencing project: providing services to taxonomists for standard genome sequencing and annotation.</title>
        <authorList>
            <consortium name="The Broad Institute Genomics Platform"/>
            <consortium name="The Broad Institute Genome Sequencing Center for Infectious Disease"/>
            <person name="Wu L."/>
            <person name="Ma J."/>
        </authorList>
    </citation>
    <scope>NUCLEOTIDE SEQUENCE [LARGE SCALE GENOMIC DNA]</scope>
    <source>
        <strain evidence="4">JCM 17666</strain>
    </source>
</reference>
<sequence length="328" mass="34597">MKTFALLRGGLAVLAATAALALPAAAAQAEGFPARQVRLVVPFPPGGGSDTQARLLAERLGQLWKQTVVVDNVSGAGGGLAAANVAHARPDGYSVLFATHPMLAMYPFLYEKLPYDPVKDFAPVVSLLEGPLVLLVPASSPIRSVNDLIQAAKDKPGTINFGSGGVGTTQHLTGELLKETAGIKLTHVPYRGDGQSMTALISNEIQLLFASVSSATAQIKGGRVRGIAITDSKRAPSLPDIPTMAETIPGFQSTLVYGLLVPKDTPADIVDAINRAANQVLQDPAYARRVQADGVNVRGGTPEDFDRFLASERNKWGSLLKRLDIKMD</sequence>
<dbReference type="Pfam" id="PF03401">
    <property type="entry name" value="TctC"/>
    <property type="match status" value="1"/>
</dbReference>
<dbReference type="RefSeq" id="WP_345252288.1">
    <property type="nucleotide sequence ID" value="NZ_BAABFO010000037.1"/>
</dbReference>
<feature type="signal peptide" evidence="2">
    <location>
        <begin position="1"/>
        <end position="29"/>
    </location>
</feature>
<dbReference type="EMBL" id="BAABFO010000037">
    <property type="protein sequence ID" value="GAA4343276.1"/>
    <property type="molecule type" value="Genomic_DNA"/>
</dbReference>
<dbReference type="PANTHER" id="PTHR42928:SF5">
    <property type="entry name" value="BLR1237 PROTEIN"/>
    <property type="match status" value="1"/>
</dbReference>
<evidence type="ECO:0000313" key="4">
    <source>
        <dbReference type="Proteomes" id="UP001501671"/>
    </source>
</evidence>
<keyword evidence="4" id="KW-1185">Reference proteome</keyword>
<comment type="caution">
    <text evidence="3">The sequence shown here is derived from an EMBL/GenBank/DDBJ whole genome shotgun (WGS) entry which is preliminary data.</text>
</comment>
<organism evidence="3 4">
    <name type="scientific">Pigmentiphaga soli</name>
    <dbReference type="NCBI Taxonomy" id="1007095"/>
    <lineage>
        <taxon>Bacteria</taxon>
        <taxon>Pseudomonadati</taxon>
        <taxon>Pseudomonadota</taxon>
        <taxon>Betaproteobacteria</taxon>
        <taxon>Burkholderiales</taxon>
        <taxon>Alcaligenaceae</taxon>
        <taxon>Pigmentiphaga</taxon>
    </lineage>
</organism>
<proteinExistence type="inferred from homology"/>
<dbReference type="InterPro" id="IPR005064">
    <property type="entry name" value="BUG"/>
</dbReference>